<dbReference type="NCBIfam" id="TIGR02532">
    <property type="entry name" value="IV_pilin_GFxxxE"/>
    <property type="match status" value="1"/>
</dbReference>
<reference evidence="1 2" key="1">
    <citation type="journal article" date="2016" name="Nat. Commun.">
        <title>Thousands of microbial genomes shed light on interconnected biogeochemical processes in an aquifer system.</title>
        <authorList>
            <person name="Anantharaman K."/>
            <person name="Brown C.T."/>
            <person name="Hug L.A."/>
            <person name="Sharon I."/>
            <person name="Castelle C.J."/>
            <person name="Probst A.J."/>
            <person name="Thomas B.C."/>
            <person name="Singh A."/>
            <person name="Wilkins M.J."/>
            <person name="Karaoz U."/>
            <person name="Brodie E.L."/>
            <person name="Williams K.H."/>
            <person name="Hubbard S.S."/>
            <person name="Banfield J.F."/>
        </authorList>
    </citation>
    <scope>NUCLEOTIDE SEQUENCE [LARGE SCALE GENOMIC DNA]</scope>
</reference>
<gene>
    <name evidence="1" type="ORF">A3K49_05340</name>
</gene>
<evidence type="ECO:0000313" key="2">
    <source>
        <dbReference type="Proteomes" id="UP000178602"/>
    </source>
</evidence>
<comment type="caution">
    <text evidence="1">The sequence shown here is derived from an EMBL/GenBank/DDBJ whole genome shotgun (WGS) entry which is preliminary data.</text>
</comment>
<proteinExistence type="predicted"/>
<name>A0A1F4T6P0_UNCSA</name>
<sequence length="98" mass="10532">MNKGFTLVEVLVAAALLFLFSQASLAIFKQARMLSAQERPIARAVQAAQKTLAEIEIGEPGGDLRVVPYSAGLVKIELAIECGPGRSPFVFSTIRKSK</sequence>
<evidence type="ECO:0008006" key="3">
    <source>
        <dbReference type="Google" id="ProtNLM"/>
    </source>
</evidence>
<dbReference type="EMBL" id="MEUG01000001">
    <property type="protein sequence ID" value="OGC28385.1"/>
    <property type="molecule type" value="Genomic_DNA"/>
</dbReference>
<organism evidence="1 2">
    <name type="scientific">candidate division WOR-1 bacterium RIFOXYC12_FULL_54_18</name>
    <dbReference type="NCBI Taxonomy" id="1802584"/>
    <lineage>
        <taxon>Bacteria</taxon>
        <taxon>Bacillati</taxon>
        <taxon>Saganbacteria</taxon>
    </lineage>
</organism>
<dbReference type="InterPro" id="IPR012902">
    <property type="entry name" value="N_methyl_site"/>
</dbReference>
<accession>A0A1F4T6P0</accession>
<protein>
    <recommendedName>
        <fullName evidence="3">Prepilin-type N-terminal cleavage/methylation domain-containing protein</fullName>
    </recommendedName>
</protein>
<evidence type="ECO:0000313" key="1">
    <source>
        <dbReference type="EMBL" id="OGC28385.1"/>
    </source>
</evidence>
<dbReference type="AlphaFoldDB" id="A0A1F4T6P0"/>
<dbReference type="Pfam" id="PF07963">
    <property type="entry name" value="N_methyl"/>
    <property type="match status" value="1"/>
</dbReference>
<dbReference type="Proteomes" id="UP000178602">
    <property type="component" value="Unassembled WGS sequence"/>
</dbReference>